<feature type="chain" id="PRO_5028993661" evidence="1">
    <location>
        <begin position="18"/>
        <end position="99"/>
    </location>
</feature>
<dbReference type="Proteomes" id="UP000480350">
    <property type="component" value="Unassembled WGS sequence"/>
</dbReference>
<dbReference type="EMBL" id="WUPT01000001">
    <property type="protein sequence ID" value="MXQ07547.1"/>
    <property type="molecule type" value="Genomic_DNA"/>
</dbReference>
<gene>
    <name evidence="2" type="ORF">GQ651_06780</name>
</gene>
<sequence>MKRLACLILFAALPAQADVTYPGGRVIECYCTDTQGSRVEIGDEICLFVDGRAFMALCDMSLNVPIWRDTGVGCLSSRAEPEVQFSKPAVQSVAVHTPI</sequence>
<proteinExistence type="predicted"/>
<feature type="signal peptide" evidence="1">
    <location>
        <begin position="1"/>
        <end position="17"/>
    </location>
</feature>
<name>A0A7C9IFV7_9RHOB</name>
<reference evidence="2 3" key="2">
    <citation type="submission" date="2020-03" db="EMBL/GenBank/DDBJ databases">
        <title>Kangsaoukella pontilimi gen. nov., sp. nov., a new member of the family Rhodobacteraceae isolated from a tidal mudflat.</title>
        <authorList>
            <person name="Kim I.S."/>
        </authorList>
    </citation>
    <scope>NUCLEOTIDE SEQUENCE [LARGE SCALE GENOMIC DNA]</scope>
    <source>
        <strain evidence="2 3">GH1-50</strain>
    </source>
</reference>
<evidence type="ECO:0000256" key="1">
    <source>
        <dbReference type="SAM" id="SignalP"/>
    </source>
</evidence>
<accession>A0A7C9IFV7</accession>
<dbReference type="AlphaFoldDB" id="A0A7C9IFV7"/>
<comment type="caution">
    <text evidence="2">The sequence shown here is derived from an EMBL/GenBank/DDBJ whole genome shotgun (WGS) entry which is preliminary data.</text>
</comment>
<evidence type="ECO:0000313" key="2">
    <source>
        <dbReference type="EMBL" id="MXQ07547.1"/>
    </source>
</evidence>
<dbReference type="RefSeq" id="WP_160763416.1">
    <property type="nucleotide sequence ID" value="NZ_WUPT01000001.1"/>
</dbReference>
<keyword evidence="1" id="KW-0732">Signal</keyword>
<evidence type="ECO:0000313" key="3">
    <source>
        <dbReference type="Proteomes" id="UP000480350"/>
    </source>
</evidence>
<reference evidence="2 3" key="1">
    <citation type="submission" date="2019-12" db="EMBL/GenBank/DDBJ databases">
        <authorList>
            <person name="Lee S.D."/>
        </authorList>
    </citation>
    <scope>NUCLEOTIDE SEQUENCE [LARGE SCALE GENOMIC DNA]</scope>
    <source>
        <strain evidence="2 3">GH1-50</strain>
    </source>
</reference>
<protein>
    <submittedName>
        <fullName evidence="2">Uncharacterized protein</fullName>
    </submittedName>
</protein>
<keyword evidence="3" id="KW-1185">Reference proteome</keyword>
<organism evidence="2 3">
    <name type="scientific">Kangsaoukella pontilimi</name>
    <dbReference type="NCBI Taxonomy" id="2691042"/>
    <lineage>
        <taxon>Bacteria</taxon>
        <taxon>Pseudomonadati</taxon>
        <taxon>Pseudomonadota</taxon>
        <taxon>Alphaproteobacteria</taxon>
        <taxon>Rhodobacterales</taxon>
        <taxon>Paracoccaceae</taxon>
        <taxon>Kangsaoukella</taxon>
    </lineage>
</organism>